<feature type="domain" description="Tape measure protein N-terminal" evidence="3">
    <location>
        <begin position="143"/>
        <end position="319"/>
    </location>
</feature>
<dbReference type="EMBL" id="RFAQ01000001">
    <property type="protein sequence ID" value="RMD05062.1"/>
    <property type="molecule type" value="Genomic_DNA"/>
</dbReference>
<evidence type="ECO:0000313" key="4">
    <source>
        <dbReference type="EMBL" id="RMD05062.1"/>
    </source>
</evidence>
<dbReference type="PANTHER" id="PTHR38812:SF2">
    <property type="entry name" value="MU-LIKE PROPHAGE FLUMU PROTEIN GP42"/>
    <property type="match status" value="1"/>
</dbReference>
<dbReference type="InterPro" id="IPR053058">
    <property type="entry name" value="Mulikevirus_tape_measure"/>
</dbReference>
<dbReference type="InterPro" id="IPR008258">
    <property type="entry name" value="Transglycosylase_SLT_dom_1"/>
</dbReference>
<comment type="caution">
    <text evidence="4">The sequence shown here is derived from an EMBL/GenBank/DDBJ whole genome shotgun (WGS) entry which is preliminary data.</text>
</comment>
<dbReference type="Proteomes" id="UP000277999">
    <property type="component" value="Unassembled WGS sequence"/>
</dbReference>
<evidence type="ECO:0000313" key="5">
    <source>
        <dbReference type="Proteomes" id="UP000277999"/>
    </source>
</evidence>
<reference evidence="4 5" key="1">
    <citation type="submission" date="2018-10" db="EMBL/GenBank/DDBJ databases">
        <title>Genome-centric metagenomics revealed C2 chemical producing, CO utilizing Clostridium with novel acetogenic gene cluster.</title>
        <authorList>
            <person name="Kang H."/>
            <person name="Park B."/>
            <person name="Choi I.G."/>
            <person name="Chang I.S."/>
        </authorList>
    </citation>
    <scope>NUCLEOTIDE SEQUENCE [LARGE SCALE GENOMIC DNA]</scope>
    <source>
        <strain evidence="4 5">H21-9</strain>
    </source>
</reference>
<dbReference type="NCBIfam" id="TIGR02675">
    <property type="entry name" value="tape_meas_nterm"/>
    <property type="match status" value="1"/>
</dbReference>
<organism evidence="4 5">
    <name type="scientific">Clostridium autoethanogenum</name>
    <dbReference type="NCBI Taxonomy" id="84023"/>
    <lineage>
        <taxon>Bacteria</taxon>
        <taxon>Bacillati</taxon>
        <taxon>Bacillota</taxon>
        <taxon>Clostridia</taxon>
        <taxon>Eubacteriales</taxon>
        <taxon>Clostridiaceae</taxon>
        <taxon>Clostridium</taxon>
    </lineage>
</organism>
<dbReference type="InterPro" id="IPR023346">
    <property type="entry name" value="Lysozyme-like_dom_sf"/>
</dbReference>
<protein>
    <submittedName>
        <fullName evidence="4">Uncharacterized protein</fullName>
    </submittedName>
</protein>
<dbReference type="Pfam" id="PF01464">
    <property type="entry name" value="SLT"/>
    <property type="match status" value="1"/>
</dbReference>
<proteinExistence type="predicted"/>
<dbReference type="Pfam" id="PF20155">
    <property type="entry name" value="TMP_3"/>
    <property type="match status" value="1"/>
</dbReference>
<dbReference type="PANTHER" id="PTHR38812">
    <property type="entry name" value="MU-LIKE PROPHAGE FLUMU PROTEIN GP42"/>
    <property type="match status" value="1"/>
</dbReference>
<feature type="domain" description="Transglycosylase SLT" evidence="2">
    <location>
        <begin position="1225"/>
        <end position="1301"/>
    </location>
</feature>
<evidence type="ECO:0000259" key="2">
    <source>
        <dbReference type="Pfam" id="PF01464"/>
    </source>
</evidence>
<gene>
    <name evidence="4" type="ORF">D9O40_00710</name>
</gene>
<sequence>MDKISMSPSIRINDKATKQIEKVNSTLNKLNKVAATPTVRINDKANSQLEKINGSLNRLVKAKIAIRTNIIDRISGPTRTILSGLGRIKNTAWSATVTIKDKASSGLSIIRNGLSRTIGMAASLQGLLLGVGGAWAGFVKPMQISGDFEQTQIAFNTMLHSAQKANDFLSQAQDMANNTPFEFPQLANASKKLLAFGWDVKSILPDLTTIGNTASGLGLGAKGIDEITLALGQMKAKGRVQGDEILQLTEAGVPATKILQEQLGLTANQVANIGNQGLAADKAIKALLTGMDQRFGGMMQAQSKTALGLMSTLKDTFENKILNQWGTGLWSGIKPGLSKVTDWLDKNDKKVTELGSLFRKAGENVSSFIGGGLEKAQQRLSKLMDSSQWKNATLGGKITLAWDKVIAEPFDSWWNGPGKPKINKVAGDIGSAIGGTIGGGIVSFLDALGGKDNKVGGAGTSAGTAFTSAFLKAFDTGKIVDKLISSFKNANLNAAKDPNASTLTKAGLMDYILLGTLGGAKAVKGGAKAAKWFFGKGEGASKAASAGKGTMDAAEEVAKGASNTSRATRFFTIAGNMTKRVPLFGTVASLAGAGATVAMSSNKKRSVADVTGGLVGGVTGAKAGATIGGTIGSIFGPAGTAVGAGVGSVAGGIAGSIGGEKALDWIYTKTGPAMQYLKTGFGDAKKSVQTSWNGLGKWFNTNVSTPVSSGLNNAEKSIENKWSNTKTWFSNKVGIPFKNGAVTAVNVGVGAFSIGKEKAQKAWSPYGNWLNTNVFQPVKNKASNTGQWIGNKIGQGKSQAQSHWSGFTNWWSTNISVPTQNAASRAGLWIGTKLGQGKSWAQSHWSGFTSWWSTNISVPTQNAASSAGQWIGTKLGEGKSWAQNTWSSFSGWWSSNVSSPVENATSTVGSWIAQKFSEAKSSVQGVWSDFSSWWSTNISGPFNSFVQTAENKGQQITGWKIPKKANGGFTTGPELSVIGEAGTEAVIPLSSSRRNRGLQLWQQAGRMLGVGMFADGGIVGSGTSSGGNQKTTASLNTTISLGDDSLNSFKQYGKKINDYLGNGIITEKKVPDDSMNKVTDSSKGILDLFSKNGHIYGIGIDNDIAAGINSATGNVTSVVKILTDKVIEQFKTGFGIHSPSRVFYKLSQFIPQGVIKGMSSVDVKSFINKWMSDIISSAGAVGGNVSGWISAALSITGSPMSWLPKLLDITSRESGDPGKLGTGNPSLMNSGPGSASGLMQCMPSTFAEFALPGLGDIFNPIANAVAAIRYIKSRYGSPENIYTGPGYQGYATGTDNARKGLARINERGWEFVDFTGGEKVLTHMKSVNLMERAANSIRNVKTAVSSLVGTTAESKSANPNPIYYTSQPQMAMAGASYGSINVKVDNKFSNDVNIEDIVRQATAKFATELRKTLQNTKR</sequence>
<name>A0A3M0T503_9CLOT</name>
<feature type="coiled-coil region" evidence="1">
    <location>
        <begin position="13"/>
        <end position="62"/>
    </location>
</feature>
<dbReference type="InterPro" id="IPR013491">
    <property type="entry name" value="Tape_meas_N"/>
</dbReference>
<dbReference type="Gene3D" id="1.10.530.10">
    <property type="match status" value="1"/>
</dbReference>
<evidence type="ECO:0000256" key="1">
    <source>
        <dbReference type="SAM" id="Coils"/>
    </source>
</evidence>
<keyword evidence="1" id="KW-0175">Coiled coil</keyword>
<accession>A0A3M0T503</accession>
<dbReference type="SUPFAM" id="SSF53955">
    <property type="entry name" value="Lysozyme-like"/>
    <property type="match status" value="1"/>
</dbReference>
<evidence type="ECO:0000259" key="3">
    <source>
        <dbReference type="Pfam" id="PF20155"/>
    </source>
</evidence>